<name>A0A233V9T8_FINMA</name>
<dbReference type="EMBL" id="NDYC01000004">
    <property type="protein sequence ID" value="OXZ29148.1"/>
    <property type="molecule type" value="Genomic_DNA"/>
</dbReference>
<dbReference type="Proteomes" id="UP000215413">
    <property type="component" value="Unassembled WGS sequence"/>
</dbReference>
<organism evidence="1 2">
    <name type="scientific">Finegoldia magna</name>
    <name type="common">Peptostreptococcus magnus</name>
    <dbReference type="NCBI Taxonomy" id="1260"/>
    <lineage>
        <taxon>Bacteria</taxon>
        <taxon>Bacillati</taxon>
        <taxon>Bacillota</taxon>
        <taxon>Tissierellia</taxon>
        <taxon>Tissierellales</taxon>
        <taxon>Peptoniphilaceae</taxon>
        <taxon>Finegoldia</taxon>
    </lineage>
</organism>
<comment type="caution">
    <text evidence="1">The sequence shown here is derived from an EMBL/GenBank/DDBJ whole genome shotgun (WGS) entry which is preliminary data.</text>
</comment>
<protein>
    <recommendedName>
        <fullName evidence="3">Phage protein</fullName>
    </recommendedName>
</protein>
<evidence type="ECO:0008006" key="3">
    <source>
        <dbReference type="Google" id="ProtNLM"/>
    </source>
</evidence>
<dbReference type="AlphaFoldDB" id="A0A233V9T8"/>
<proteinExistence type="predicted"/>
<evidence type="ECO:0000313" key="1">
    <source>
        <dbReference type="EMBL" id="OXZ29148.1"/>
    </source>
</evidence>
<dbReference type="RefSeq" id="WP_094205091.1">
    <property type="nucleotide sequence ID" value="NZ_NDYC01000004.1"/>
</dbReference>
<sequence length="120" mass="13470">MSDYIFENEANILAQTYYHTATIYRNVPTMVHGFDDYALQAVYKDIKCAISFTQGSTQGLTDTTQPVEYLAKLFTYPDVVTQAGDIVKADVLGRKYEFLCGKAIVYQSHAEVPLIVKEDA</sequence>
<evidence type="ECO:0000313" key="2">
    <source>
        <dbReference type="Proteomes" id="UP000215413"/>
    </source>
</evidence>
<accession>A0A233V9T8</accession>
<gene>
    <name evidence="1" type="ORF">B9N49_00570</name>
</gene>
<reference evidence="2" key="1">
    <citation type="submission" date="2017-04" db="EMBL/GenBank/DDBJ databases">
        <title>Finegoldia magna isolated from orthopedic joint implant-associated infections.</title>
        <authorList>
            <person name="Bjorklund S."/>
            <person name="Bruggemann H."/>
            <person name="Jensen A."/>
            <person name="Hellmark B."/>
            <person name="Soderquist B."/>
        </authorList>
    </citation>
    <scope>NUCLEOTIDE SEQUENCE [LARGE SCALE GENOMIC DNA]</scope>
    <source>
        <strain evidence="2">CCUG 54800</strain>
    </source>
</reference>